<organism evidence="2 3">
    <name type="scientific">Dryococelus australis</name>
    <dbReference type="NCBI Taxonomy" id="614101"/>
    <lineage>
        <taxon>Eukaryota</taxon>
        <taxon>Metazoa</taxon>
        <taxon>Ecdysozoa</taxon>
        <taxon>Arthropoda</taxon>
        <taxon>Hexapoda</taxon>
        <taxon>Insecta</taxon>
        <taxon>Pterygota</taxon>
        <taxon>Neoptera</taxon>
        <taxon>Polyneoptera</taxon>
        <taxon>Phasmatodea</taxon>
        <taxon>Verophasmatodea</taxon>
        <taxon>Anareolatae</taxon>
        <taxon>Phasmatidae</taxon>
        <taxon>Eurycanthinae</taxon>
        <taxon>Dryococelus</taxon>
    </lineage>
</organism>
<feature type="region of interest" description="Disordered" evidence="1">
    <location>
        <begin position="549"/>
        <end position="578"/>
    </location>
</feature>
<proteinExistence type="predicted"/>
<feature type="compositionally biased region" description="Basic and acidic residues" evidence="1">
    <location>
        <begin position="510"/>
        <end position="522"/>
    </location>
</feature>
<feature type="compositionally biased region" description="Basic and acidic residues" evidence="1">
    <location>
        <begin position="776"/>
        <end position="793"/>
    </location>
</feature>
<feature type="compositionally biased region" description="Polar residues" evidence="1">
    <location>
        <begin position="724"/>
        <end position="736"/>
    </location>
</feature>
<gene>
    <name evidence="2" type="ORF">PR048_033346</name>
</gene>
<accession>A0ABQ9G012</accession>
<evidence type="ECO:0000256" key="1">
    <source>
        <dbReference type="SAM" id="MobiDB-lite"/>
    </source>
</evidence>
<feature type="compositionally biased region" description="Polar residues" evidence="1">
    <location>
        <begin position="565"/>
        <end position="576"/>
    </location>
</feature>
<feature type="region of interest" description="Disordered" evidence="1">
    <location>
        <begin position="715"/>
        <end position="741"/>
    </location>
</feature>
<protein>
    <submittedName>
        <fullName evidence="2">Uncharacterized protein</fullName>
    </submittedName>
</protein>
<keyword evidence="3" id="KW-1185">Reference proteome</keyword>
<comment type="caution">
    <text evidence="2">The sequence shown here is derived from an EMBL/GenBank/DDBJ whole genome shotgun (WGS) entry which is preliminary data.</text>
</comment>
<feature type="region of interest" description="Disordered" evidence="1">
    <location>
        <begin position="510"/>
        <end position="536"/>
    </location>
</feature>
<dbReference type="Proteomes" id="UP001159363">
    <property type="component" value="Chromosome 16"/>
</dbReference>
<feature type="region of interest" description="Disordered" evidence="1">
    <location>
        <begin position="775"/>
        <end position="847"/>
    </location>
</feature>
<feature type="compositionally biased region" description="Basic and acidic residues" evidence="1">
    <location>
        <begin position="51"/>
        <end position="68"/>
    </location>
</feature>
<name>A0ABQ9G012_9NEOP</name>
<feature type="region of interest" description="Disordered" evidence="1">
    <location>
        <begin position="316"/>
        <end position="336"/>
    </location>
</feature>
<feature type="region of interest" description="Disordered" evidence="1">
    <location>
        <begin position="465"/>
        <end position="488"/>
    </location>
</feature>
<dbReference type="EMBL" id="JARBHB010000017">
    <property type="protein sequence ID" value="KAJ8865824.1"/>
    <property type="molecule type" value="Genomic_DNA"/>
</dbReference>
<sequence>MPKSHGPDKHDATLKTKQPMKYKIDQTYARPILSSDQQFWIRNPMRVIEVNKERRRNERPEETGDPRENPPTNVLVGVLYITGPASFLRWLLRTSEATPFLTELLVIGTHSCDVLIYWRRVTQGVSAIVWSNDKRLAKRDGHLLAHVGGPTFALPNVVSVLTFVQATQHHRGHLSVHARTPHATRLLPHRSQSRTERLAGWTTTPDPSLLRVALAATAHCACASERAWRRACLARVRRHSWENPDNSDTPTTTISCRTCRVASAYGRRRKTRKVTFGKETHAWRRTDKDGDEQEQTSYGFLRPRRCPAADRQLIRPHEAASSPPPPSAHTSLARPFGMDGSGRNVLRRFCEEVSYEILIRRLLFRDFPSSSFDYIGGWSWQVGRASFAGTGLVRSQSRAKSALRIHAKQTAVSPTQPNTIFLWLCFSFPLHYHVHDVDDVCDVRRAETVLADCSLMRQPITTRSKSLSSLAPPTLQAPRSTTNIDPSATMYSGRWPMRVIEVVIELRRNEREGETEDPRENPPIKASSGMIPTHENPDLKLVFTGINTKSHRKSEGRKDEALEQRPSSAEIASSGDSARVQFRSPPMAHAVRGLPASDGLISCGNCEHGAFIGQFPHSALGAAHLASLPYRTSQQYQETHDSKTNVWQTENCISFAAFNIKEHRGGVKYDTRVKCQPYPETMSHRRPSQRTCERVYSGSLTQDLPTPASRMEEAESQPVAMETPTDTLGAINSNPSGVRPSRLGAAGRKALVVRPRQALLPHRGRPFTPMRVIEGTMERRRNEGAGETGDPRENSPTNGIVRGDSHLRKFGYSAADRTPVRLGGRRANRSATAAPTKSRKLHQTDEAPHSCELNEAILQLAKNYCQRPISSPSVVSRNNVTDITDRRKARAREGRVDLAASHLLCTCPSAYTARAYLEQPIRRVAIDGRNPPSTDIVRVEVKREDDNDPTCARAYLTFYHIRVGNETTILKGEFGAREVQRDRSNPSLIYDLDRLLQELMRNVGEDMPSAIVQLTRNLRFDTINLLLHPPHA</sequence>
<reference evidence="2 3" key="1">
    <citation type="submission" date="2023-02" db="EMBL/GenBank/DDBJ databases">
        <title>LHISI_Scaffold_Assembly.</title>
        <authorList>
            <person name="Stuart O.P."/>
            <person name="Cleave R."/>
            <person name="Magrath M.J.L."/>
            <person name="Mikheyev A.S."/>
        </authorList>
    </citation>
    <scope>NUCLEOTIDE SEQUENCE [LARGE SCALE GENOMIC DNA]</scope>
    <source>
        <strain evidence="2">Daus_M_001</strain>
        <tissue evidence="2">Leg muscle</tissue>
    </source>
</reference>
<evidence type="ECO:0000313" key="2">
    <source>
        <dbReference type="EMBL" id="KAJ8865824.1"/>
    </source>
</evidence>
<evidence type="ECO:0000313" key="3">
    <source>
        <dbReference type="Proteomes" id="UP001159363"/>
    </source>
</evidence>
<feature type="region of interest" description="Disordered" evidence="1">
    <location>
        <begin position="51"/>
        <end position="70"/>
    </location>
</feature>